<evidence type="ECO:0000313" key="1">
    <source>
        <dbReference type="EMBL" id="MBX68878.1"/>
    </source>
</evidence>
<accession>A0A2P2QPK3</accession>
<organism evidence="1">
    <name type="scientific">Rhizophora mucronata</name>
    <name type="common">Asiatic mangrove</name>
    <dbReference type="NCBI Taxonomy" id="61149"/>
    <lineage>
        <taxon>Eukaryota</taxon>
        <taxon>Viridiplantae</taxon>
        <taxon>Streptophyta</taxon>
        <taxon>Embryophyta</taxon>
        <taxon>Tracheophyta</taxon>
        <taxon>Spermatophyta</taxon>
        <taxon>Magnoliopsida</taxon>
        <taxon>eudicotyledons</taxon>
        <taxon>Gunneridae</taxon>
        <taxon>Pentapetalae</taxon>
        <taxon>rosids</taxon>
        <taxon>fabids</taxon>
        <taxon>Malpighiales</taxon>
        <taxon>Rhizophoraceae</taxon>
        <taxon>Rhizophora</taxon>
    </lineage>
</organism>
<sequence length="48" mass="5647">MQLLVCFWGHGQPVMKKEKVENFAPARHQVTKHCSHCHKLRPLFTLHP</sequence>
<reference evidence="1" key="1">
    <citation type="submission" date="2018-02" db="EMBL/GenBank/DDBJ databases">
        <title>Rhizophora mucronata_Transcriptome.</title>
        <authorList>
            <person name="Meera S.P."/>
            <person name="Sreeshan A."/>
            <person name="Augustine A."/>
        </authorList>
    </citation>
    <scope>NUCLEOTIDE SEQUENCE</scope>
    <source>
        <tissue evidence="1">Leaf</tissue>
    </source>
</reference>
<protein>
    <submittedName>
        <fullName evidence="1">Uncharacterized protein</fullName>
    </submittedName>
</protein>
<dbReference type="AlphaFoldDB" id="A0A2P2QPK3"/>
<dbReference type="EMBL" id="GGEC01088394">
    <property type="protein sequence ID" value="MBX68878.1"/>
    <property type="molecule type" value="Transcribed_RNA"/>
</dbReference>
<name>A0A2P2QPK3_RHIMU</name>
<proteinExistence type="predicted"/>